<dbReference type="EMBL" id="CP049889">
    <property type="protein sequence ID" value="QIK52131.1"/>
    <property type="molecule type" value="Genomic_DNA"/>
</dbReference>
<dbReference type="KEGG" id="jpo:G7058_08850"/>
<gene>
    <name evidence="1" type="ORF">G7058_08850</name>
</gene>
<reference evidence="1 2" key="1">
    <citation type="journal article" date="2017" name="Int. J. Syst. Evol. Microbiol.">
        <title>Jeotgalibaca porci sp. nov. and Jeotgalibaca arthritidis sp. nov., isolated from pigs, and emended description of the genus Jeotgalibaca.</title>
        <authorList>
            <person name="Zamora L."/>
            <person name="Perez-Sancho M."/>
            <person name="Dominguez L."/>
            <person name="Fernandez-Garayzabal J.F."/>
            <person name="Vela A.I."/>
        </authorList>
    </citation>
    <scope>NUCLEOTIDE SEQUENCE [LARGE SCALE GENOMIC DNA]</scope>
    <source>
        <strain evidence="1 2">CCUG 69148</strain>
    </source>
</reference>
<accession>A0A6G7WIW6</accession>
<proteinExistence type="predicted"/>
<keyword evidence="2" id="KW-1185">Reference proteome</keyword>
<sequence>MTLSWLFWVFFSEIPEDISFTNPESPRTKVGNESDIIPQLCPKMGNQSGIIPQLCPKVGNESGIIPQLCPKMGNESDIIPQLCPKVGNDTPFITHFTKGKPDTTKKTPLLRSV</sequence>
<dbReference type="Proteomes" id="UP000501830">
    <property type="component" value="Chromosome"/>
</dbReference>
<evidence type="ECO:0000313" key="2">
    <source>
        <dbReference type="Proteomes" id="UP000501830"/>
    </source>
</evidence>
<evidence type="ECO:0000313" key="1">
    <source>
        <dbReference type="EMBL" id="QIK52131.1"/>
    </source>
</evidence>
<protein>
    <submittedName>
        <fullName evidence="1">Uncharacterized protein</fullName>
    </submittedName>
</protein>
<dbReference type="GeneID" id="94553389"/>
<dbReference type="AlphaFoldDB" id="A0A6G7WIW6"/>
<dbReference type="RefSeq" id="WP_166063194.1">
    <property type="nucleotide sequence ID" value="NZ_CP049889.1"/>
</dbReference>
<name>A0A6G7WIW6_9LACT</name>
<organism evidence="1 2">
    <name type="scientific">Jeotgalibaca porci</name>
    <dbReference type="NCBI Taxonomy" id="1868793"/>
    <lineage>
        <taxon>Bacteria</taxon>
        <taxon>Bacillati</taxon>
        <taxon>Bacillota</taxon>
        <taxon>Bacilli</taxon>
        <taxon>Lactobacillales</taxon>
        <taxon>Carnobacteriaceae</taxon>
        <taxon>Jeotgalibaca</taxon>
    </lineage>
</organism>